<dbReference type="InterPro" id="IPR045857">
    <property type="entry name" value="O16G_dom_2"/>
</dbReference>
<evidence type="ECO:0000256" key="1">
    <source>
        <dbReference type="ARBA" id="ARBA00008061"/>
    </source>
</evidence>
<dbReference type="Gene3D" id="3.90.400.10">
    <property type="entry name" value="Oligo-1,6-glucosidase, Domain 2"/>
    <property type="match status" value="1"/>
</dbReference>
<evidence type="ECO:0000256" key="3">
    <source>
        <dbReference type="ARBA" id="ARBA00023295"/>
    </source>
</evidence>
<dbReference type="Gene3D" id="3.20.20.80">
    <property type="entry name" value="Glycosidases"/>
    <property type="match status" value="1"/>
</dbReference>
<dbReference type="EMBL" id="CP001819">
    <property type="protein sequence ID" value="ACZ23048.1"/>
    <property type="molecule type" value="Genomic_DNA"/>
</dbReference>
<keyword evidence="3 6" id="KW-0326">Glycosidase</keyword>
<gene>
    <name evidence="6" type="ordered locus">Sked_31510</name>
</gene>
<keyword evidence="2 6" id="KW-0378">Hydrolase</keyword>
<dbReference type="InterPro" id="IPR013780">
    <property type="entry name" value="Glyco_hydro_b"/>
</dbReference>
<dbReference type="SMART" id="SM00642">
    <property type="entry name" value="Aamy"/>
    <property type="match status" value="1"/>
</dbReference>
<accession>D1BD44</accession>
<name>D1BD44_SANKS</name>
<dbReference type="EC" id="3.2.1.10" evidence="6"/>
<dbReference type="GO" id="GO:0004556">
    <property type="term" value="F:alpha-amylase activity"/>
    <property type="evidence" value="ECO:0007669"/>
    <property type="project" value="TreeGrafter"/>
</dbReference>
<dbReference type="FunFam" id="3.90.400.10:FF:000002">
    <property type="entry name" value="Sucrose isomerase"/>
    <property type="match status" value="1"/>
</dbReference>
<dbReference type="Gene3D" id="2.60.40.1180">
    <property type="entry name" value="Golgi alpha-mannosidase II"/>
    <property type="match status" value="1"/>
</dbReference>
<keyword evidence="7" id="KW-1185">Reference proteome</keyword>
<evidence type="ECO:0000313" key="6">
    <source>
        <dbReference type="EMBL" id="ACZ23048.1"/>
    </source>
</evidence>
<dbReference type="GO" id="GO:0004574">
    <property type="term" value="F:oligo-1,6-glucosidase activity"/>
    <property type="evidence" value="ECO:0007669"/>
    <property type="project" value="UniProtKB-EC"/>
</dbReference>
<dbReference type="AlphaFoldDB" id="D1BD44"/>
<evidence type="ECO:0000256" key="2">
    <source>
        <dbReference type="ARBA" id="ARBA00022801"/>
    </source>
</evidence>
<dbReference type="STRING" id="446469.Sked_31510"/>
<dbReference type="PANTHER" id="PTHR10357">
    <property type="entry name" value="ALPHA-AMYLASE FAMILY MEMBER"/>
    <property type="match status" value="1"/>
</dbReference>
<dbReference type="CAZy" id="GH13">
    <property type="family name" value="Glycoside Hydrolase Family 13"/>
</dbReference>
<dbReference type="Pfam" id="PF00128">
    <property type="entry name" value="Alpha-amylase"/>
    <property type="match status" value="1"/>
</dbReference>
<dbReference type="GO" id="GO:0009313">
    <property type="term" value="P:oligosaccharide catabolic process"/>
    <property type="evidence" value="ECO:0007669"/>
    <property type="project" value="TreeGrafter"/>
</dbReference>
<dbReference type="SUPFAM" id="SSF51445">
    <property type="entry name" value="(Trans)glycosidases"/>
    <property type="match status" value="1"/>
</dbReference>
<protein>
    <submittedName>
        <fullName evidence="6">Glycosidase</fullName>
        <ecNumber evidence="6">3.2.1.10</ecNumber>
    </submittedName>
</protein>
<dbReference type="CDD" id="cd11333">
    <property type="entry name" value="AmyAc_SI_OligoGlu_DGase"/>
    <property type="match status" value="1"/>
</dbReference>
<dbReference type="FunFam" id="3.20.20.80:FF:000064">
    <property type="entry name" value="Oligo-1,6-glucosidase"/>
    <property type="match status" value="1"/>
</dbReference>
<dbReference type="InterPro" id="IPR017853">
    <property type="entry name" value="GH"/>
</dbReference>
<proteinExistence type="inferred from homology"/>
<evidence type="ECO:0000256" key="4">
    <source>
        <dbReference type="SAM" id="MobiDB-lite"/>
    </source>
</evidence>
<dbReference type="SUPFAM" id="SSF51011">
    <property type="entry name" value="Glycosyl hydrolase domain"/>
    <property type="match status" value="1"/>
</dbReference>
<dbReference type="KEGG" id="ske:Sked_31510"/>
<evidence type="ECO:0000313" key="7">
    <source>
        <dbReference type="Proteomes" id="UP000000322"/>
    </source>
</evidence>
<dbReference type="HOGENOM" id="CLU_006462_1_2_11"/>
<sequence>MTRLTPQAQGPAAGTGTSGPGAAPPAWWTRAVVYQVYPRSFADSDGDGVGDLGGILSRLDHLADLGVDVIWLSPVYPSPQHDNGYDISDYEGIDPLFGTLEDFDALLAEVHARGMKLVMDLVVNHTSDQHPWFQESRSSLTSPKRDWYWWRDARTVTESALPVEPAVPVEPAEEPRPVEPNDWRSAFSGPAWTFDEPTGQFYLHLFAPQQPDLNWENPEVRQAVYAMMNRWLDRGVDGFRMDVINLVSKRLEQVDGGAEASGIGFQTGPRLHEFLHEMHEAVFAGRDSDLITVGEMPGITVEEARLVTDPARRELDMVFQFEHVSLDQGADKFDPRPLDLVALKRSLGRWQEGLADVGWNSLYLDNHDQPRLVSRFGDDGAFRYESATLWAALLHLHRGTPYIYQGEEIGMTNVPFTGIDDFRDIESVNYYRENVDELGRPEEEVLAGLRAMSRDNARTPVQWDASPTAGFTTGVPWIPVSPRSVEVNVEADRASERSVFAFYQRLIDLRHTDSTVALGSFTMLEAEHPRLYAFTREGEGDQLLVVGNVSAEPLDVPLLDGWADEELVLGNVPGDARTTTLAPWEVRVHRRTTTLR</sequence>
<evidence type="ECO:0000259" key="5">
    <source>
        <dbReference type="SMART" id="SM00642"/>
    </source>
</evidence>
<feature type="domain" description="Glycosyl hydrolase family 13 catalytic" evidence="5">
    <location>
        <begin position="35"/>
        <end position="458"/>
    </location>
</feature>
<dbReference type="eggNOG" id="COG0366">
    <property type="taxonomic scope" value="Bacteria"/>
</dbReference>
<feature type="region of interest" description="Disordered" evidence="4">
    <location>
        <begin position="1"/>
        <end position="22"/>
    </location>
</feature>
<dbReference type="RefSeq" id="WP_012868116.1">
    <property type="nucleotide sequence ID" value="NC_013521.1"/>
</dbReference>
<dbReference type="Proteomes" id="UP000000322">
    <property type="component" value="Chromosome"/>
</dbReference>
<comment type="similarity">
    <text evidence="1">Belongs to the glycosyl hydrolase 13 family.</text>
</comment>
<dbReference type="OrthoDB" id="9043248at2"/>
<reference evidence="6 7" key="1">
    <citation type="journal article" date="2009" name="Stand. Genomic Sci.">
        <title>Complete genome sequence of Sanguibacter keddieii type strain (ST-74).</title>
        <authorList>
            <person name="Ivanova N."/>
            <person name="Sikorski J."/>
            <person name="Sims D."/>
            <person name="Brettin T."/>
            <person name="Detter J.C."/>
            <person name="Han C."/>
            <person name="Lapidus A."/>
            <person name="Copeland A."/>
            <person name="Glavina Del Rio T."/>
            <person name="Nolan M."/>
            <person name="Chen F."/>
            <person name="Lucas S."/>
            <person name="Tice H."/>
            <person name="Cheng J.F."/>
            <person name="Bruce D."/>
            <person name="Goodwin L."/>
            <person name="Pitluck S."/>
            <person name="Pati A."/>
            <person name="Mavromatis K."/>
            <person name="Chen A."/>
            <person name="Palaniappan K."/>
            <person name="D'haeseleer P."/>
            <person name="Chain P."/>
            <person name="Bristow J."/>
            <person name="Eisen J.A."/>
            <person name="Markowitz V."/>
            <person name="Hugenholtz P."/>
            <person name="Goker M."/>
            <person name="Pukall R."/>
            <person name="Klenk H.P."/>
            <person name="Kyrpides N.C."/>
        </authorList>
    </citation>
    <scope>NUCLEOTIDE SEQUENCE [LARGE SCALE GENOMIC DNA]</scope>
    <source>
        <strain evidence="7">ATCC 51767 / DSM 10542 / NCFB 3025 / ST-74</strain>
    </source>
</reference>
<dbReference type="PANTHER" id="PTHR10357:SF179">
    <property type="entry name" value="NEUTRAL AND BASIC AMINO ACID TRANSPORT PROTEIN RBAT"/>
    <property type="match status" value="1"/>
</dbReference>
<dbReference type="NCBIfam" id="NF008183">
    <property type="entry name" value="PRK10933.1"/>
    <property type="match status" value="1"/>
</dbReference>
<organism evidence="6 7">
    <name type="scientific">Sanguibacter keddieii (strain ATCC 51767 / DSM 10542 / NCFB 3025 / ST-74)</name>
    <dbReference type="NCBI Taxonomy" id="446469"/>
    <lineage>
        <taxon>Bacteria</taxon>
        <taxon>Bacillati</taxon>
        <taxon>Actinomycetota</taxon>
        <taxon>Actinomycetes</taxon>
        <taxon>Micrococcales</taxon>
        <taxon>Sanguibacteraceae</taxon>
        <taxon>Sanguibacter</taxon>
    </lineage>
</organism>
<dbReference type="InterPro" id="IPR006047">
    <property type="entry name" value="GH13_cat_dom"/>
</dbReference>